<dbReference type="InterPro" id="IPR001478">
    <property type="entry name" value="PDZ"/>
</dbReference>
<evidence type="ECO:0000259" key="3">
    <source>
        <dbReference type="PROSITE" id="PS51786"/>
    </source>
</evidence>
<evidence type="ECO:0000256" key="1">
    <source>
        <dbReference type="PROSITE-ProRule" id="PRU01122"/>
    </source>
</evidence>
<name>A0A3L7K0D1_9BACI</name>
<dbReference type="Gene3D" id="2.30.42.10">
    <property type="match status" value="1"/>
</dbReference>
<dbReference type="SUPFAM" id="SSF50156">
    <property type="entry name" value="PDZ domain-like"/>
    <property type="match status" value="1"/>
</dbReference>
<dbReference type="GO" id="GO:0004252">
    <property type="term" value="F:serine-type endopeptidase activity"/>
    <property type="evidence" value="ECO:0007669"/>
    <property type="project" value="UniProtKB-UniRule"/>
</dbReference>
<evidence type="ECO:0000259" key="2">
    <source>
        <dbReference type="PROSITE" id="PS50106"/>
    </source>
</evidence>
<dbReference type="GO" id="GO:0030163">
    <property type="term" value="P:protein catabolic process"/>
    <property type="evidence" value="ECO:0007669"/>
    <property type="project" value="InterPro"/>
</dbReference>
<accession>A0A3L7K0D1</accession>
<protein>
    <recommendedName>
        <fullName evidence="1">endopeptidase La</fullName>
        <ecNumber evidence="1">3.4.21.53</ecNumber>
    </recommendedName>
</protein>
<dbReference type="SMART" id="SM00228">
    <property type="entry name" value="PDZ"/>
    <property type="match status" value="1"/>
</dbReference>
<keyword evidence="1" id="KW-0645">Protease</keyword>
<feature type="domain" description="PDZ" evidence="2">
    <location>
        <begin position="111"/>
        <end position="186"/>
    </location>
</feature>
<keyword evidence="5" id="KW-1185">Reference proteome</keyword>
<dbReference type="InterPro" id="IPR027065">
    <property type="entry name" value="Lon_Prtase"/>
</dbReference>
<dbReference type="GO" id="GO:0004176">
    <property type="term" value="F:ATP-dependent peptidase activity"/>
    <property type="evidence" value="ECO:0007669"/>
    <property type="project" value="UniProtKB-UniRule"/>
</dbReference>
<keyword evidence="1" id="KW-0720">Serine protease</keyword>
<dbReference type="GO" id="GO:0006508">
    <property type="term" value="P:proteolysis"/>
    <property type="evidence" value="ECO:0007669"/>
    <property type="project" value="UniProtKB-KW"/>
</dbReference>
<comment type="catalytic activity">
    <reaction evidence="1">
        <text>Hydrolysis of proteins in presence of ATP.</text>
        <dbReference type="EC" id="3.4.21.53"/>
    </reaction>
</comment>
<dbReference type="PROSITE" id="PS50106">
    <property type="entry name" value="PDZ"/>
    <property type="match status" value="1"/>
</dbReference>
<dbReference type="SUPFAM" id="SSF54211">
    <property type="entry name" value="Ribosomal protein S5 domain 2-like"/>
    <property type="match status" value="1"/>
</dbReference>
<dbReference type="PANTHER" id="PTHR10046">
    <property type="entry name" value="ATP DEPENDENT LON PROTEASE FAMILY MEMBER"/>
    <property type="match status" value="1"/>
</dbReference>
<evidence type="ECO:0000313" key="4">
    <source>
        <dbReference type="EMBL" id="RLQ95849.1"/>
    </source>
</evidence>
<dbReference type="EC" id="3.4.21.53" evidence="1"/>
<dbReference type="GO" id="GO:0005524">
    <property type="term" value="F:ATP binding"/>
    <property type="evidence" value="ECO:0007669"/>
    <property type="project" value="InterPro"/>
</dbReference>
<dbReference type="EMBL" id="RCVZ01000005">
    <property type="protein sequence ID" value="RLQ95849.1"/>
    <property type="molecule type" value="Genomic_DNA"/>
</dbReference>
<sequence>MSKKISFRIAVFLALVFAVASFIHLPYYVTKPGMAHELEPIVHVDNGYGEKGSLMLTTVRMGQANIYSYLIAKVKDFEEIIPIDDVRGKEETEQEFNVRQLYYMENSKHNAVQIAYKKANKPYHFDYRGVYVLDVYPDMPAAKVLHAGDRITKVDGKAFESSSQFIDYVKQKKAGDSIAVTYIHNQKQHTAPIKLAQFKGGENVSGKVGMGIGLVDDRELISVPDVKLKTENIGGPSAGLMFSLEIYNQLTKADLTKGYQIAGTGTISPEGNVGRIGGIQLKVIAADQKGAEIFFAPDDELPADVKKEHPELKSNYQEALEAAKEIGTKMKIVPVKSFDDAVNYLKKLPSK</sequence>
<feature type="active site" evidence="1">
    <location>
        <position position="282"/>
    </location>
</feature>
<dbReference type="Pfam" id="PF05362">
    <property type="entry name" value="Lon_C"/>
    <property type="match status" value="1"/>
</dbReference>
<proteinExistence type="inferred from homology"/>
<feature type="domain" description="Lon proteolytic" evidence="3">
    <location>
        <begin position="231"/>
        <end position="348"/>
    </location>
</feature>
<evidence type="ECO:0000313" key="5">
    <source>
        <dbReference type="Proteomes" id="UP000276770"/>
    </source>
</evidence>
<dbReference type="AlphaFoldDB" id="A0A3L7K0D1"/>
<feature type="active site" evidence="1">
    <location>
        <position position="237"/>
    </location>
</feature>
<dbReference type="NCBIfam" id="NF041438">
    <property type="entry name" value="SepM_fam_S16"/>
    <property type="match status" value="1"/>
</dbReference>
<comment type="caution">
    <text evidence="4">The sequence shown here is derived from an EMBL/GenBank/DDBJ whole genome shotgun (WGS) entry which is preliminary data.</text>
</comment>
<gene>
    <name evidence="4" type="ORF">D9X91_09535</name>
</gene>
<comment type="similarity">
    <text evidence="1">Belongs to the peptidase S16 family.</text>
</comment>
<keyword evidence="1" id="KW-0378">Hydrolase</keyword>
<organism evidence="4 5">
    <name type="scientific">Falsibacillus albus</name>
    <dbReference type="NCBI Taxonomy" id="2478915"/>
    <lineage>
        <taxon>Bacteria</taxon>
        <taxon>Bacillati</taxon>
        <taxon>Bacillota</taxon>
        <taxon>Bacilli</taxon>
        <taxon>Bacillales</taxon>
        <taxon>Bacillaceae</taxon>
        <taxon>Falsibacillus</taxon>
    </lineage>
</organism>
<dbReference type="Pfam" id="PF13180">
    <property type="entry name" value="PDZ_2"/>
    <property type="match status" value="1"/>
</dbReference>
<dbReference type="InterPro" id="IPR036034">
    <property type="entry name" value="PDZ_sf"/>
</dbReference>
<dbReference type="OrthoDB" id="2356897at2"/>
<dbReference type="RefSeq" id="WP_121680375.1">
    <property type="nucleotide sequence ID" value="NZ_RCVZ01000005.1"/>
</dbReference>
<dbReference type="PROSITE" id="PS51786">
    <property type="entry name" value="LON_PROTEOLYTIC"/>
    <property type="match status" value="1"/>
</dbReference>
<dbReference type="InterPro" id="IPR020568">
    <property type="entry name" value="Ribosomal_Su5_D2-typ_SF"/>
</dbReference>
<reference evidence="4 5" key="1">
    <citation type="submission" date="2018-10" db="EMBL/GenBank/DDBJ databases">
        <title>Falsibacillus sp. genome draft.</title>
        <authorList>
            <person name="Shi S."/>
        </authorList>
    </citation>
    <scope>NUCLEOTIDE SEQUENCE [LARGE SCALE GENOMIC DNA]</scope>
    <source>
        <strain evidence="4 5">GY 10110</strain>
    </source>
</reference>
<dbReference type="Proteomes" id="UP000276770">
    <property type="component" value="Unassembled WGS sequence"/>
</dbReference>
<dbReference type="InterPro" id="IPR008269">
    <property type="entry name" value="Lon_proteolytic"/>
</dbReference>